<dbReference type="EMBL" id="JAWQEG010006268">
    <property type="protein sequence ID" value="KAK3855313.1"/>
    <property type="molecule type" value="Genomic_DNA"/>
</dbReference>
<reference evidence="7" key="1">
    <citation type="submission" date="2023-10" db="EMBL/GenBank/DDBJ databases">
        <title>Genome assemblies of two species of porcelain crab, Petrolisthes cinctipes and Petrolisthes manimaculis (Anomura: Porcellanidae).</title>
        <authorList>
            <person name="Angst P."/>
        </authorList>
    </citation>
    <scope>NUCLEOTIDE SEQUENCE</scope>
    <source>
        <strain evidence="7">PB745_01</strain>
        <tissue evidence="7">Gill</tissue>
    </source>
</reference>
<feature type="lipid moiety-binding region" description="Phosphatidylserine amidated glycine; alternate" evidence="5">
    <location>
        <position position="123"/>
    </location>
</feature>
<comment type="caution">
    <text evidence="7">The sequence shown here is derived from an EMBL/GenBank/DDBJ whole genome shotgun (WGS) entry which is preliminary data.</text>
</comment>
<dbReference type="SUPFAM" id="SSF54236">
    <property type="entry name" value="Ubiquitin-like"/>
    <property type="match status" value="1"/>
</dbReference>
<accession>A0AAE1EKJ6</accession>
<dbReference type="GO" id="GO:0006914">
    <property type="term" value="P:autophagy"/>
    <property type="evidence" value="ECO:0007669"/>
    <property type="project" value="UniProtKB-KW"/>
</dbReference>
<gene>
    <name evidence="7" type="ORF">Pcinc_038278</name>
</gene>
<keyword evidence="4 5" id="KW-0449">Lipoprotein</keyword>
<evidence type="ECO:0000256" key="5">
    <source>
        <dbReference type="PIRSR" id="PIRSR604241-50"/>
    </source>
</evidence>
<evidence type="ECO:0000256" key="6">
    <source>
        <dbReference type="RuleBase" id="RU004384"/>
    </source>
</evidence>
<name>A0AAE1EKJ6_PETCI</name>
<proteinExistence type="inferred from homology"/>
<comment type="similarity">
    <text evidence="2 6">Belongs to the ATG8 family.</text>
</comment>
<evidence type="ECO:0000256" key="3">
    <source>
        <dbReference type="ARBA" id="ARBA00023136"/>
    </source>
</evidence>
<dbReference type="GO" id="GO:0016020">
    <property type="term" value="C:membrane"/>
    <property type="evidence" value="ECO:0007669"/>
    <property type="project" value="UniProtKB-SubCell"/>
</dbReference>
<dbReference type="Pfam" id="PF02991">
    <property type="entry name" value="ATG8"/>
    <property type="match status" value="1"/>
</dbReference>
<comment type="subcellular location">
    <subcellularLocation>
        <location evidence="1">Membrane</location>
    </subcellularLocation>
</comment>
<dbReference type="InterPro" id="IPR029071">
    <property type="entry name" value="Ubiquitin-like_domsf"/>
</dbReference>
<sequence length="123" mass="13959">MVRKRDKWTFLDEYTVEERTGQARRMCRQHPGCVPVVIARASKSRVGNVKELRVNAPGNMTLGQLHLALRDRLCLRPTDAIIFLVGSSNTIVPPSSSLAYLYLQHSHIDLFLYLTYCEENALG</sequence>
<dbReference type="PANTHER" id="PTHR10969">
    <property type="entry name" value="MICROTUBULE-ASSOCIATED PROTEINS 1A/1B LIGHT CHAIN 3-RELATED"/>
    <property type="match status" value="1"/>
</dbReference>
<dbReference type="AlphaFoldDB" id="A0AAE1EKJ6"/>
<keyword evidence="6" id="KW-0072">Autophagy</keyword>
<keyword evidence="3" id="KW-0472">Membrane</keyword>
<evidence type="ECO:0000256" key="4">
    <source>
        <dbReference type="ARBA" id="ARBA00023288"/>
    </source>
</evidence>
<dbReference type="Proteomes" id="UP001286313">
    <property type="component" value="Unassembled WGS sequence"/>
</dbReference>
<evidence type="ECO:0000256" key="2">
    <source>
        <dbReference type="ARBA" id="ARBA00007293"/>
    </source>
</evidence>
<evidence type="ECO:0000313" key="7">
    <source>
        <dbReference type="EMBL" id="KAK3855313.1"/>
    </source>
</evidence>
<evidence type="ECO:0008006" key="9">
    <source>
        <dbReference type="Google" id="ProtNLM"/>
    </source>
</evidence>
<dbReference type="Gene3D" id="3.10.20.90">
    <property type="entry name" value="Phosphatidylinositol 3-kinase Catalytic Subunit, Chain A, domain 1"/>
    <property type="match status" value="1"/>
</dbReference>
<evidence type="ECO:0000313" key="8">
    <source>
        <dbReference type="Proteomes" id="UP001286313"/>
    </source>
</evidence>
<organism evidence="7 8">
    <name type="scientific">Petrolisthes cinctipes</name>
    <name type="common">Flat porcelain crab</name>
    <dbReference type="NCBI Taxonomy" id="88211"/>
    <lineage>
        <taxon>Eukaryota</taxon>
        <taxon>Metazoa</taxon>
        <taxon>Ecdysozoa</taxon>
        <taxon>Arthropoda</taxon>
        <taxon>Crustacea</taxon>
        <taxon>Multicrustacea</taxon>
        <taxon>Malacostraca</taxon>
        <taxon>Eumalacostraca</taxon>
        <taxon>Eucarida</taxon>
        <taxon>Decapoda</taxon>
        <taxon>Pleocyemata</taxon>
        <taxon>Anomura</taxon>
        <taxon>Galatheoidea</taxon>
        <taxon>Porcellanidae</taxon>
        <taxon>Petrolisthes</taxon>
    </lineage>
</organism>
<keyword evidence="8" id="KW-1185">Reference proteome</keyword>
<dbReference type="InterPro" id="IPR004241">
    <property type="entry name" value="Atg8-like"/>
</dbReference>
<evidence type="ECO:0000256" key="1">
    <source>
        <dbReference type="ARBA" id="ARBA00004370"/>
    </source>
</evidence>
<protein>
    <recommendedName>
        <fullName evidence="9">Autophagy-related protein</fullName>
    </recommendedName>
</protein>